<keyword evidence="5" id="KW-1185">Reference proteome</keyword>
<dbReference type="PANTHER" id="PTHR33365">
    <property type="entry name" value="YALI0B05434P"/>
    <property type="match status" value="1"/>
</dbReference>
<keyword evidence="2" id="KW-0560">Oxidoreductase</keyword>
<dbReference type="OrthoDB" id="3687641at2759"/>
<dbReference type="GO" id="GO:0043386">
    <property type="term" value="P:mycotoxin biosynthetic process"/>
    <property type="evidence" value="ECO:0007669"/>
    <property type="project" value="InterPro"/>
</dbReference>
<dbReference type="EMBL" id="KL142410">
    <property type="protein sequence ID" value="KDR68071.1"/>
    <property type="molecule type" value="Genomic_DNA"/>
</dbReference>
<dbReference type="STRING" id="685588.A0A067SB25"/>
<accession>A0A067SB25</accession>
<reference evidence="5" key="1">
    <citation type="journal article" date="2014" name="Proc. Natl. Acad. Sci. U.S.A.">
        <title>Extensive sampling of basidiomycete genomes demonstrates inadequacy of the white-rot/brown-rot paradigm for wood decay fungi.</title>
        <authorList>
            <person name="Riley R."/>
            <person name="Salamov A.A."/>
            <person name="Brown D.W."/>
            <person name="Nagy L.G."/>
            <person name="Floudas D."/>
            <person name="Held B.W."/>
            <person name="Levasseur A."/>
            <person name="Lombard V."/>
            <person name="Morin E."/>
            <person name="Otillar R."/>
            <person name="Lindquist E.A."/>
            <person name="Sun H."/>
            <person name="LaButti K.M."/>
            <person name="Schmutz J."/>
            <person name="Jabbour D."/>
            <person name="Luo H."/>
            <person name="Baker S.E."/>
            <person name="Pisabarro A.G."/>
            <person name="Walton J.D."/>
            <person name="Blanchette R.A."/>
            <person name="Henrissat B."/>
            <person name="Martin F."/>
            <person name="Cullen D."/>
            <person name="Hibbett D.S."/>
            <person name="Grigoriev I.V."/>
        </authorList>
    </citation>
    <scope>NUCLEOTIDE SEQUENCE [LARGE SCALE GENOMIC DNA]</scope>
    <source>
        <strain evidence="5">CBS 339.88</strain>
    </source>
</reference>
<proteinExistence type="inferred from homology"/>
<evidence type="ECO:0000256" key="3">
    <source>
        <dbReference type="ARBA" id="ARBA00035112"/>
    </source>
</evidence>
<name>A0A067SB25_GALM3</name>
<evidence type="ECO:0000313" key="5">
    <source>
        <dbReference type="Proteomes" id="UP000027222"/>
    </source>
</evidence>
<organism evidence="4 5">
    <name type="scientific">Galerina marginata (strain CBS 339.88)</name>
    <dbReference type="NCBI Taxonomy" id="685588"/>
    <lineage>
        <taxon>Eukaryota</taxon>
        <taxon>Fungi</taxon>
        <taxon>Dikarya</taxon>
        <taxon>Basidiomycota</taxon>
        <taxon>Agaricomycotina</taxon>
        <taxon>Agaricomycetes</taxon>
        <taxon>Agaricomycetidae</taxon>
        <taxon>Agaricales</taxon>
        <taxon>Agaricineae</taxon>
        <taxon>Strophariaceae</taxon>
        <taxon>Galerina</taxon>
    </lineage>
</organism>
<comment type="similarity">
    <text evidence="3">Belongs to the ustYa family.</text>
</comment>
<feature type="non-terminal residue" evidence="4">
    <location>
        <position position="1"/>
    </location>
</feature>
<dbReference type="PANTHER" id="PTHR33365:SF11">
    <property type="entry name" value="TAT PATHWAY SIGNAL SEQUENCE"/>
    <property type="match status" value="1"/>
</dbReference>
<evidence type="ECO:0000256" key="1">
    <source>
        <dbReference type="ARBA" id="ARBA00004685"/>
    </source>
</evidence>
<dbReference type="Pfam" id="PF11807">
    <property type="entry name" value="UstYa"/>
    <property type="match status" value="1"/>
</dbReference>
<sequence>KLPGYFEEVSMVVQENHQFSLIDDKAWGNSLPDRRGFVRLGPKGRSFEISHFHRLHCINSIRFSYTLARDGFVKDPEALKSQIKHNNHCFQYLRQSILCRADSSLVPVSDSNQTLSQAGFGVMHRCKNWSQVRKFVLQARARWNDVPYLIEDSTTGKI</sequence>
<dbReference type="GO" id="GO:0016491">
    <property type="term" value="F:oxidoreductase activity"/>
    <property type="evidence" value="ECO:0007669"/>
    <property type="project" value="UniProtKB-KW"/>
</dbReference>
<dbReference type="AlphaFoldDB" id="A0A067SB25"/>
<evidence type="ECO:0000313" key="4">
    <source>
        <dbReference type="EMBL" id="KDR68071.1"/>
    </source>
</evidence>
<gene>
    <name evidence="4" type="ORF">GALMADRAFT_78988</name>
</gene>
<dbReference type="Proteomes" id="UP000027222">
    <property type="component" value="Unassembled WGS sequence"/>
</dbReference>
<dbReference type="InterPro" id="IPR021765">
    <property type="entry name" value="UstYa-like"/>
</dbReference>
<comment type="pathway">
    <text evidence="1">Mycotoxin biosynthesis.</text>
</comment>
<dbReference type="HOGENOM" id="CLU_042941_8_3_1"/>
<protein>
    <submittedName>
        <fullName evidence="4">Uncharacterized protein</fullName>
    </submittedName>
</protein>
<evidence type="ECO:0000256" key="2">
    <source>
        <dbReference type="ARBA" id="ARBA00023002"/>
    </source>
</evidence>